<organism evidence="2 3">
    <name type="scientific">Rhodovulum bhavnagarense</name>
    <dbReference type="NCBI Taxonomy" id="992286"/>
    <lineage>
        <taxon>Bacteria</taxon>
        <taxon>Pseudomonadati</taxon>
        <taxon>Pseudomonadota</taxon>
        <taxon>Alphaproteobacteria</taxon>
        <taxon>Rhodobacterales</taxon>
        <taxon>Paracoccaceae</taxon>
        <taxon>Rhodovulum</taxon>
    </lineage>
</organism>
<sequence>MTGQTLNRFEWLKAVNRSDLLPRAKVVASALAIEFCNDETGRLDPGVKTLADATCQTVDTVKRAIRDLTDGGWLARTEGRGRGNKTEYTLLSPGKVIAISSTKKGADMHRAKGGTDAPLTKEKGAPVHGKGGTDALSYNKDKQTLNKEGANPDRFRHHQFTGNAWTGPAVVPATDHAALGEWGRWLKAEGFPALSEFPIKRQGSKKGSEFFALPWRRPPTDMEQADEARAYFSAMIEPEGLRYAAQ</sequence>
<proteinExistence type="predicted"/>
<dbReference type="OrthoDB" id="7872496at2"/>
<keyword evidence="3" id="KW-1185">Reference proteome</keyword>
<dbReference type="AlphaFoldDB" id="A0A4R2RQP8"/>
<evidence type="ECO:0008006" key="4">
    <source>
        <dbReference type="Google" id="ProtNLM"/>
    </source>
</evidence>
<comment type="caution">
    <text evidence="2">The sequence shown here is derived from an EMBL/GenBank/DDBJ whole genome shotgun (WGS) entry which is preliminary data.</text>
</comment>
<accession>A0A4R2RQP8</accession>
<name>A0A4R2RQP8_9RHOB</name>
<evidence type="ECO:0000313" key="2">
    <source>
        <dbReference type="EMBL" id="TCP62161.1"/>
    </source>
</evidence>
<evidence type="ECO:0000256" key="1">
    <source>
        <dbReference type="SAM" id="MobiDB-lite"/>
    </source>
</evidence>
<feature type="region of interest" description="Disordered" evidence="1">
    <location>
        <begin position="102"/>
        <end position="138"/>
    </location>
</feature>
<dbReference type="Proteomes" id="UP000295050">
    <property type="component" value="Unassembled WGS sequence"/>
</dbReference>
<dbReference type="EMBL" id="SLXU01000002">
    <property type="protein sequence ID" value="TCP62161.1"/>
    <property type="molecule type" value="Genomic_DNA"/>
</dbReference>
<protein>
    <recommendedName>
        <fullName evidence="4">Helix-turn-helix protein</fullName>
    </recommendedName>
</protein>
<gene>
    <name evidence="2" type="ORF">EV663_1023</name>
</gene>
<dbReference type="RefSeq" id="WP_132950428.1">
    <property type="nucleotide sequence ID" value="NZ_SLXU01000002.1"/>
</dbReference>
<evidence type="ECO:0000313" key="3">
    <source>
        <dbReference type="Proteomes" id="UP000295050"/>
    </source>
</evidence>
<reference evidence="2 3" key="1">
    <citation type="submission" date="2019-03" db="EMBL/GenBank/DDBJ databases">
        <title>Genomic Encyclopedia of Type Strains, Phase IV (KMG-IV): sequencing the most valuable type-strain genomes for metagenomic binning, comparative biology and taxonomic classification.</title>
        <authorList>
            <person name="Goeker M."/>
        </authorList>
    </citation>
    <scope>NUCLEOTIDE SEQUENCE [LARGE SCALE GENOMIC DNA]</scope>
    <source>
        <strain evidence="2 3">DSM 24766</strain>
    </source>
</reference>